<dbReference type="GO" id="GO:0005737">
    <property type="term" value="C:cytoplasm"/>
    <property type="evidence" value="ECO:0007669"/>
    <property type="project" value="TreeGrafter"/>
</dbReference>
<keyword evidence="5" id="KW-1185">Reference proteome</keyword>
<organism evidence="4 5">
    <name type="scientific">Glonium stellatum</name>
    <dbReference type="NCBI Taxonomy" id="574774"/>
    <lineage>
        <taxon>Eukaryota</taxon>
        <taxon>Fungi</taxon>
        <taxon>Dikarya</taxon>
        <taxon>Ascomycota</taxon>
        <taxon>Pezizomycotina</taxon>
        <taxon>Dothideomycetes</taxon>
        <taxon>Pleosporomycetidae</taxon>
        <taxon>Gloniales</taxon>
        <taxon>Gloniaceae</taxon>
        <taxon>Glonium</taxon>
    </lineage>
</organism>
<protein>
    <submittedName>
        <fullName evidence="4">Cytidine deaminase-like protein</fullName>
    </submittedName>
</protein>
<dbReference type="GO" id="GO:0052717">
    <property type="term" value="F:tRNA-specific adenosine-34 deaminase activity"/>
    <property type="evidence" value="ECO:0007669"/>
    <property type="project" value="TreeGrafter"/>
</dbReference>
<dbReference type="EMBL" id="KV749484">
    <property type="protein sequence ID" value="OCL09212.1"/>
    <property type="molecule type" value="Genomic_DNA"/>
</dbReference>
<evidence type="ECO:0000313" key="4">
    <source>
        <dbReference type="EMBL" id="OCL09212.1"/>
    </source>
</evidence>
<accession>A0A8E2JTZ1</accession>
<evidence type="ECO:0000256" key="2">
    <source>
        <dbReference type="ARBA" id="ARBA00038160"/>
    </source>
</evidence>
<dbReference type="Gene3D" id="3.40.140.10">
    <property type="entry name" value="Cytidine Deaminase, domain 2"/>
    <property type="match status" value="1"/>
</dbReference>
<dbReference type="Proteomes" id="UP000250140">
    <property type="component" value="Unassembled WGS sequence"/>
</dbReference>
<feature type="domain" description="CMP/dCMP-type deaminase" evidence="3">
    <location>
        <begin position="212"/>
        <end position="384"/>
    </location>
</feature>
<dbReference type="OrthoDB" id="3180714at2759"/>
<evidence type="ECO:0000313" key="5">
    <source>
        <dbReference type="Proteomes" id="UP000250140"/>
    </source>
</evidence>
<dbReference type="SUPFAM" id="SSF53927">
    <property type="entry name" value="Cytidine deaminase-like"/>
    <property type="match status" value="1"/>
</dbReference>
<dbReference type="GO" id="GO:0008033">
    <property type="term" value="P:tRNA processing"/>
    <property type="evidence" value="ECO:0007669"/>
    <property type="project" value="UniProtKB-KW"/>
</dbReference>
<dbReference type="PANTHER" id="PTHR11079:SF156">
    <property type="entry name" value="INACTIVE TRNA-SPECIFIC ADENOSINE DEAMINASE-LIKE PROTEIN 3-RELATED"/>
    <property type="match status" value="1"/>
</dbReference>
<sequence length="441" mass="48079">MNTPQPGQHLVSSDPVKPQELTVVPQRGHLVALKTKDELRAALETIDVYVIEVPATYAGAILNIVKNAIPDLKTVNLQHLRRVVQLEFLPEHLQKKFSSSTQAWGRLSTTGDAIGEQNEGGKRPIELRYLLIAPTSLISSAELRECLMQNHPFLNSEISPHVHTIPVPALAPTSAEQAAKWTQEYWSISYKNTNPYGPHPSLLARAAADIESHAGTWLALARTAGEETKAQDLGEEIGCVIIEKTGNEKKILAVAGDARWCSMDGTPVPHKQGPGNVMAHAVMRAIGMVGRKRLRVADTNPGPESDSGGLNVASVNVYCDTPLTPIESDFFTDNIAPGGYLCVDLDIYVTHEPCVMCSMAILHSRFKRCVFGSRMPLTGGLTAEMPKSQEDGQENSVDAVSGLGYGIFWRPSELNWKFLAWEWESESEEGGALSVDLSIQA</sequence>
<comment type="similarity">
    <text evidence="2">Belongs to the cytidine and deoxycytidylate deaminase family. ADAT3 subfamily.</text>
</comment>
<name>A0A8E2JTZ1_9PEZI</name>
<dbReference type="CDD" id="cd01285">
    <property type="entry name" value="nucleoside_deaminase"/>
    <property type="match status" value="1"/>
</dbReference>
<keyword evidence="1" id="KW-0819">tRNA processing</keyword>
<dbReference type="AlphaFoldDB" id="A0A8E2JTZ1"/>
<dbReference type="GO" id="GO:0005634">
    <property type="term" value="C:nucleus"/>
    <property type="evidence" value="ECO:0007669"/>
    <property type="project" value="TreeGrafter"/>
</dbReference>
<proteinExistence type="inferred from homology"/>
<dbReference type="PROSITE" id="PS51747">
    <property type="entry name" value="CYT_DCMP_DEAMINASES_2"/>
    <property type="match status" value="1"/>
</dbReference>
<dbReference type="InterPro" id="IPR016193">
    <property type="entry name" value="Cytidine_deaminase-like"/>
</dbReference>
<reference evidence="4 5" key="1">
    <citation type="journal article" date="2016" name="Nat. Commun.">
        <title>Ectomycorrhizal ecology is imprinted in the genome of the dominant symbiotic fungus Cenococcum geophilum.</title>
        <authorList>
            <consortium name="DOE Joint Genome Institute"/>
            <person name="Peter M."/>
            <person name="Kohler A."/>
            <person name="Ohm R.A."/>
            <person name="Kuo A."/>
            <person name="Krutzmann J."/>
            <person name="Morin E."/>
            <person name="Arend M."/>
            <person name="Barry K.W."/>
            <person name="Binder M."/>
            <person name="Choi C."/>
            <person name="Clum A."/>
            <person name="Copeland A."/>
            <person name="Grisel N."/>
            <person name="Haridas S."/>
            <person name="Kipfer T."/>
            <person name="LaButti K."/>
            <person name="Lindquist E."/>
            <person name="Lipzen A."/>
            <person name="Maire R."/>
            <person name="Meier B."/>
            <person name="Mihaltcheva S."/>
            <person name="Molinier V."/>
            <person name="Murat C."/>
            <person name="Poggeler S."/>
            <person name="Quandt C.A."/>
            <person name="Sperisen C."/>
            <person name="Tritt A."/>
            <person name="Tisserant E."/>
            <person name="Crous P.W."/>
            <person name="Henrissat B."/>
            <person name="Nehls U."/>
            <person name="Egli S."/>
            <person name="Spatafora J.W."/>
            <person name="Grigoriev I.V."/>
            <person name="Martin F.M."/>
        </authorList>
    </citation>
    <scope>NUCLEOTIDE SEQUENCE [LARGE SCALE GENOMIC DNA]</scope>
    <source>
        <strain evidence="4 5">CBS 207.34</strain>
    </source>
</reference>
<dbReference type="PANTHER" id="PTHR11079">
    <property type="entry name" value="CYTOSINE DEAMINASE FAMILY MEMBER"/>
    <property type="match status" value="1"/>
</dbReference>
<evidence type="ECO:0000256" key="1">
    <source>
        <dbReference type="ARBA" id="ARBA00022694"/>
    </source>
</evidence>
<evidence type="ECO:0000259" key="3">
    <source>
        <dbReference type="PROSITE" id="PS51747"/>
    </source>
</evidence>
<gene>
    <name evidence="4" type="ORF">AOQ84DRAFT_339287</name>
</gene>
<dbReference type="Pfam" id="PF00383">
    <property type="entry name" value="dCMP_cyt_deam_1"/>
    <property type="match status" value="1"/>
</dbReference>
<dbReference type="InterPro" id="IPR002125">
    <property type="entry name" value="CMP_dCMP_dom"/>
</dbReference>